<dbReference type="AlphaFoldDB" id="A0A2A6B8W8"/>
<dbReference type="SMART" id="SM00390">
    <property type="entry name" value="GoLoco"/>
    <property type="match status" value="1"/>
</dbReference>
<keyword evidence="2" id="KW-1185">Reference proteome</keyword>
<evidence type="ECO:0000313" key="2">
    <source>
        <dbReference type="Proteomes" id="UP000005239"/>
    </source>
</evidence>
<accession>A0A2A6B8W8</accession>
<reference evidence="2" key="1">
    <citation type="journal article" date="2008" name="Nat. Genet.">
        <title>The Pristionchus pacificus genome provides a unique perspective on nematode lifestyle and parasitism.</title>
        <authorList>
            <person name="Dieterich C."/>
            <person name="Clifton S.W."/>
            <person name="Schuster L.N."/>
            <person name="Chinwalla A."/>
            <person name="Delehaunty K."/>
            <person name="Dinkelacker I."/>
            <person name="Fulton L."/>
            <person name="Fulton R."/>
            <person name="Godfrey J."/>
            <person name="Minx P."/>
            <person name="Mitreva M."/>
            <person name="Roeseler W."/>
            <person name="Tian H."/>
            <person name="Witte H."/>
            <person name="Yang S.P."/>
            <person name="Wilson R.K."/>
            <person name="Sommer R.J."/>
        </authorList>
    </citation>
    <scope>NUCLEOTIDE SEQUENCE [LARGE SCALE GENOMIC DNA]</scope>
    <source>
        <strain evidence="2">PS312</strain>
    </source>
</reference>
<reference evidence="1" key="2">
    <citation type="submission" date="2022-06" db="UniProtKB">
        <authorList>
            <consortium name="EnsemblMetazoa"/>
        </authorList>
    </citation>
    <scope>IDENTIFICATION</scope>
    <source>
        <strain evidence="1">PS312</strain>
    </source>
</reference>
<evidence type="ECO:0000313" key="1">
    <source>
        <dbReference type="EnsemblMetazoa" id="PPA35226.1"/>
    </source>
</evidence>
<dbReference type="PROSITE" id="PS50877">
    <property type="entry name" value="GOLOCO"/>
    <property type="match status" value="1"/>
</dbReference>
<dbReference type="Gene3D" id="1.25.40.10">
    <property type="entry name" value="Tetratricopeptide repeat domain"/>
    <property type="match status" value="1"/>
</dbReference>
<dbReference type="InterPro" id="IPR003109">
    <property type="entry name" value="GoLoco_motif"/>
</dbReference>
<dbReference type="Proteomes" id="UP000005239">
    <property type="component" value="Unassembled WGS sequence"/>
</dbReference>
<accession>A0A8R1UP79</accession>
<dbReference type="OrthoDB" id="286233at2759"/>
<name>A0A2A6B8W8_PRIPA</name>
<dbReference type="Pfam" id="PF02188">
    <property type="entry name" value="GoLoco"/>
    <property type="match status" value="1"/>
</dbReference>
<dbReference type="GO" id="GO:0030695">
    <property type="term" value="F:GTPase regulator activity"/>
    <property type="evidence" value="ECO:0007669"/>
    <property type="project" value="InterPro"/>
</dbReference>
<dbReference type="InterPro" id="IPR011990">
    <property type="entry name" value="TPR-like_helical_dom_sf"/>
</dbReference>
<gene>
    <name evidence="1" type="primary">WBGene00273595</name>
</gene>
<dbReference type="EnsemblMetazoa" id="PPA35226.1">
    <property type="protein sequence ID" value="PPA35226.1"/>
    <property type="gene ID" value="WBGene00273595"/>
</dbReference>
<protein>
    <submittedName>
        <fullName evidence="1">Uncharacterized protein</fullName>
    </submittedName>
</protein>
<organism evidence="1 2">
    <name type="scientific">Pristionchus pacificus</name>
    <name type="common">Parasitic nematode worm</name>
    <dbReference type="NCBI Taxonomy" id="54126"/>
    <lineage>
        <taxon>Eukaryota</taxon>
        <taxon>Metazoa</taxon>
        <taxon>Ecdysozoa</taxon>
        <taxon>Nematoda</taxon>
        <taxon>Chromadorea</taxon>
        <taxon>Rhabditida</taxon>
        <taxon>Rhabditina</taxon>
        <taxon>Diplogasteromorpha</taxon>
        <taxon>Diplogasteroidea</taxon>
        <taxon>Neodiplogasteridae</taxon>
        <taxon>Pristionchus</taxon>
    </lineage>
</organism>
<sequence length="227" mass="25675">MEESATSYSPNSDKIVRRHSKFSRQSAKLFNNAKKLVSNQRPHTVRPCRAGHIQNTVLLGAVDNQSQSCPKAVKTELRKWTLRDGARTACLDPSWESEAGILYLDPSWKPLFAWIQVGNLRPGYCTWIQVGNPFLLGSKRNSVHCDALAEAERRMRTQGGLFTLSGDGQHDTRSSDFLSLLERMQSQRLDDQRCEMPEIHVSSEIKDQRSTSPKNSHDLIAIDKLQI</sequence>
<proteinExistence type="predicted"/>